<feature type="domain" description="MSP" evidence="4">
    <location>
        <begin position="409"/>
        <end position="576"/>
    </location>
</feature>
<dbReference type="Gene3D" id="3.40.525.10">
    <property type="entry name" value="CRAL-TRIO lipid binding domain"/>
    <property type="match status" value="1"/>
</dbReference>
<dbReference type="SUPFAM" id="SSF49354">
    <property type="entry name" value="PapD-like"/>
    <property type="match status" value="1"/>
</dbReference>
<feature type="transmembrane region" description="Helical" evidence="2">
    <location>
        <begin position="633"/>
        <end position="653"/>
    </location>
</feature>
<dbReference type="PANTHER" id="PTHR46384">
    <property type="entry name" value="MOTILE SPERM DOMAIN-CONTAINING PROTEIN 2"/>
    <property type="match status" value="1"/>
</dbReference>
<feature type="compositionally biased region" description="Acidic residues" evidence="1">
    <location>
        <begin position="347"/>
        <end position="358"/>
    </location>
</feature>
<dbReference type="CDD" id="cd00170">
    <property type="entry name" value="SEC14"/>
    <property type="match status" value="1"/>
</dbReference>
<keyword evidence="2" id="KW-0812">Transmembrane</keyword>
<accession>A0A922HN72</accession>
<name>A0A922HN72_DERFA</name>
<dbReference type="InterPro" id="IPR000535">
    <property type="entry name" value="MSP_dom"/>
</dbReference>
<dbReference type="SUPFAM" id="SSF46938">
    <property type="entry name" value="CRAL/TRIO N-terminal domain"/>
    <property type="match status" value="1"/>
</dbReference>
<keyword evidence="2" id="KW-0472">Membrane</keyword>
<dbReference type="Pfam" id="PF00635">
    <property type="entry name" value="Motile_Sperm"/>
    <property type="match status" value="1"/>
</dbReference>
<dbReference type="AlphaFoldDB" id="A0A922HN72"/>
<dbReference type="InterPro" id="IPR053012">
    <property type="entry name" value="ER-organelle_contact"/>
</dbReference>
<evidence type="ECO:0000256" key="2">
    <source>
        <dbReference type="SAM" id="Phobius"/>
    </source>
</evidence>
<dbReference type="SUPFAM" id="SSF52087">
    <property type="entry name" value="CRAL/TRIO domain"/>
    <property type="match status" value="1"/>
</dbReference>
<gene>
    <name evidence="5" type="primary">MOSPD2_12</name>
    <name evidence="5" type="ORF">DERF_014925</name>
</gene>
<dbReference type="InterPro" id="IPR001251">
    <property type="entry name" value="CRAL-TRIO_dom"/>
</dbReference>
<dbReference type="Gene3D" id="2.60.40.10">
    <property type="entry name" value="Immunoglobulins"/>
    <property type="match status" value="1"/>
</dbReference>
<proteinExistence type="predicted"/>
<dbReference type="InterPro" id="IPR036865">
    <property type="entry name" value="CRAL-TRIO_dom_sf"/>
</dbReference>
<dbReference type="PROSITE" id="PS50202">
    <property type="entry name" value="MSP"/>
    <property type="match status" value="1"/>
</dbReference>
<organism evidence="5 6">
    <name type="scientific">Dermatophagoides farinae</name>
    <name type="common">American house dust mite</name>
    <dbReference type="NCBI Taxonomy" id="6954"/>
    <lineage>
        <taxon>Eukaryota</taxon>
        <taxon>Metazoa</taxon>
        <taxon>Ecdysozoa</taxon>
        <taxon>Arthropoda</taxon>
        <taxon>Chelicerata</taxon>
        <taxon>Arachnida</taxon>
        <taxon>Acari</taxon>
        <taxon>Acariformes</taxon>
        <taxon>Sarcoptiformes</taxon>
        <taxon>Astigmata</taxon>
        <taxon>Psoroptidia</taxon>
        <taxon>Analgoidea</taxon>
        <taxon>Pyroglyphidae</taxon>
        <taxon>Dermatophagoidinae</taxon>
        <taxon>Dermatophagoides</taxon>
    </lineage>
</organism>
<dbReference type="InterPro" id="IPR036273">
    <property type="entry name" value="CRAL/TRIO_N_dom_sf"/>
</dbReference>
<dbReference type="PROSITE" id="PS50191">
    <property type="entry name" value="CRAL_TRIO"/>
    <property type="match status" value="1"/>
</dbReference>
<reference evidence="5" key="1">
    <citation type="submission" date="2013-05" db="EMBL/GenBank/DDBJ databases">
        <authorList>
            <person name="Yim A.K.Y."/>
            <person name="Chan T.F."/>
            <person name="Ji K.M."/>
            <person name="Liu X.Y."/>
            <person name="Zhou J.W."/>
            <person name="Li R.Q."/>
            <person name="Yang K.Y."/>
            <person name="Li J."/>
            <person name="Li M."/>
            <person name="Law P.T.W."/>
            <person name="Wu Y.L."/>
            <person name="Cai Z.L."/>
            <person name="Qin H."/>
            <person name="Bao Y."/>
            <person name="Leung R.K.K."/>
            <person name="Ng P.K.S."/>
            <person name="Zou J."/>
            <person name="Zhong X.J."/>
            <person name="Ran P.X."/>
            <person name="Zhong N.S."/>
            <person name="Liu Z.G."/>
            <person name="Tsui S.K.W."/>
        </authorList>
    </citation>
    <scope>NUCLEOTIDE SEQUENCE</scope>
    <source>
        <strain evidence="5">Derf</strain>
        <tissue evidence="5">Whole organism</tissue>
    </source>
</reference>
<evidence type="ECO:0000259" key="3">
    <source>
        <dbReference type="PROSITE" id="PS50191"/>
    </source>
</evidence>
<dbReference type="InterPro" id="IPR008962">
    <property type="entry name" value="PapD-like_sf"/>
</dbReference>
<dbReference type="EMBL" id="ASGP02000008">
    <property type="protein sequence ID" value="KAH9494222.1"/>
    <property type="molecule type" value="Genomic_DNA"/>
</dbReference>
<dbReference type="PANTHER" id="PTHR46384:SF1">
    <property type="entry name" value="MOTILE SPERM DOMAIN-CONTAINING PROTEIN 2"/>
    <property type="match status" value="1"/>
</dbReference>
<protein>
    <submittedName>
        <fullName evidence="5">Motile sperm domain-containing protein 2</fullName>
    </submittedName>
</protein>
<dbReference type="InterPro" id="IPR013783">
    <property type="entry name" value="Ig-like_fold"/>
</dbReference>
<keyword evidence="2" id="KW-1133">Transmembrane helix</keyword>
<dbReference type="SMART" id="SM00516">
    <property type="entry name" value="SEC14"/>
    <property type="match status" value="1"/>
</dbReference>
<keyword evidence="6" id="KW-1185">Reference proteome</keyword>
<evidence type="ECO:0000256" key="1">
    <source>
        <dbReference type="SAM" id="MobiDB-lite"/>
    </source>
</evidence>
<evidence type="ECO:0000313" key="5">
    <source>
        <dbReference type="EMBL" id="KAH9494222.1"/>
    </source>
</evidence>
<sequence>MAMIQQHSSNDKSLTTANGITNNKVIIHTSKSAPLVAKIRQRFFENEWPKNAESYCEQDIERVRNSEWFVKRYLLQSRRNVEDAYELLISALRWRKEINFPNLDAKYFPREFFEIGGLFSYEPDRQGNPVIYLRIRMHKKIKDLEHFVKLFLFYTINRVDLESGENGCTIVFDCSGAGYSNMDLDLLKSLIDVAFKYFPYCIRLVIVYELSWMLNAFRKIAMTFVPSLLTSIIRFSNKNDINQYITSENLPDFMGGTCVRDYRAVPVNCRTIEEACLEVGISPEKAQQLLDQFEPFLRESREAIRARQLQFQTKMIDSNNSTIKSAIHESTNGDTNYVNEQNKETTNDDDDDNDDDEVMATTTTTTSSSSSLTTEQIALVHSPESKSFSHIATIYPQNVIHFKRRFLLKRNFDPEKENNFNQNMAKTVTNTMTTAAMTMMTTTTTTTTTTGNIMVRNNHQNRSLAFKIQSNCSDRYTVTPNRGVLLPRAFIAINIVRNTTADDENLDMDVDDDDIGKNPDLINGMNEIQDKFLILMSSTMLNAQMHLKNLNEFNKLFIKGIDDHQIYIHKLLVKFDNDNNDESFMNNNNDDDDNNMMMIHRRKRSTRPKMETFIDEMKRLRQKCRKLEHRQSWMNMLLIIMIMLTVIVLIWLFSFPSCLDFQ</sequence>
<feature type="compositionally biased region" description="Polar residues" evidence="1">
    <location>
        <begin position="328"/>
        <end position="340"/>
    </location>
</feature>
<dbReference type="GO" id="GO:0140284">
    <property type="term" value="C:endoplasmic reticulum-endosome membrane contact site"/>
    <property type="evidence" value="ECO:0007669"/>
    <property type="project" value="TreeGrafter"/>
</dbReference>
<feature type="domain" description="CRAL-TRIO" evidence="3">
    <location>
        <begin position="116"/>
        <end position="262"/>
    </location>
</feature>
<dbReference type="Pfam" id="PF00650">
    <property type="entry name" value="CRAL_TRIO"/>
    <property type="match status" value="1"/>
</dbReference>
<dbReference type="Proteomes" id="UP000790347">
    <property type="component" value="Unassembled WGS sequence"/>
</dbReference>
<evidence type="ECO:0000313" key="6">
    <source>
        <dbReference type="Proteomes" id="UP000790347"/>
    </source>
</evidence>
<reference evidence="5" key="2">
    <citation type="journal article" date="2022" name="Res Sq">
        <title>Comparative Genomics Reveals Insights into the Divergent Evolution of Astigmatic Mites and Household Pest Adaptations.</title>
        <authorList>
            <person name="Xiong Q."/>
            <person name="Wan A.T.-Y."/>
            <person name="Liu X.-Y."/>
            <person name="Fung C.S.-H."/>
            <person name="Xiao X."/>
            <person name="Malainual N."/>
            <person name="Hou J."/>
            <person name="Wang L."/>
            <person name="Wang M."/>
            <person name="Yang K."/>
            <person name="Cui Y."/>
            <person name="Leung E."/>
            <person name="Nong W."/>
            <person name="Shin S.-K."/>
            <person name="Au S."/>
            <person name="Jeong K.Y."/>
            <person name="Chew F.T."/>
            <person name="Hui J."/>
            <person name="Leung T.F."/>
            <person name="Tungtrongchitr A."/>
            <person name="Zhong N."/>
            <person name="Liu Z."/>
            <person name="Tsui S."/>
        </authorList>
    </citation>
    <scope>NUCLEOTIDE SEQUENCE</scope>
    <source>
        <strain evidence="5">Derf</strain>
        <tissue evidence="5">Whole organism</tissue>
    </source>
</reference>
<comment type="caution">
    <text evidence="5">The sequence shown here is derived from an EMBL/GenBank/DDBJ whole genome shotgun (WGS) entry which is preliminary data.</text>
</comment>
<feature type="region of interest" description="Disordered" evidence="1">
    <location>
        <begin position="328"/>
        <end position="374"/>
    </location>
</feature>
<feature type="compositionally biased region" description="Low complexity" evidence="1">
    <location>
        <begin position="361"/>
        <end position="374"/>
    </location>
</feature>
<evidence type="ECO:0000259" key="4">
    <source>
        <dbReference type="PROSITE" id="PS50202"/>
    </source>
</evidence>
<dbReference type="GO" id="GO:0012505">
    <property type="term" value="C:endomembrane system"/>
    <property type="evidence" value="ECO:0007669"/>
    <property type="project" value="TreeGrafter"/>
</dbReference>